<keyword evidence="2" id="KW-1185">Reference proteome</keyword>
<reference evidence="1" key="1">
    <citation type="journal article" date="2021" name="Environ. Microbiol.">
        <title>Gene family expansions and transcriptome signatures uncover fungal adaptations to wood decay.</title>
        <authorList>
            <person name="Hage H."/>
            <person name="Miyauchi S."/>
            <person name="Viragh M."/>
            <person name="Drula E."/>
            <person name="Min B."/>
            <person name="Chaduli D."/>
            <person name="Navarro D."/>
            <person name="Favel A."/>
            <person name="Norest M."/>
            <person name="Lesage-Meessen L."/>
            <person name="Balint B."/>
            <person name="Merenyi Z."/>
            <person name="de Eugenio L."/>
            <person name="Morin E."/>
            <person name="Martinez A.T."/>
            <person name="Baldrian P."/>
            <person name="Stursova M."/>
            <person name="Martinez M.J."/>
            <person name="Novotny C."/>
            <person name="Magnuson J.K."/>
            <person name="Spatafora J.W."/>
            <person name="Maurice S."/>
            <person name="Pangilinan J."/>
            <person name="Andreopoulos W."/>
            <person name="LaButti K."/>
            <person name="Hundley H."/>
            <person name="Na H."/>
            <person name="Kuo A."/>
            <person name="Barry K."/>
            <person name="Lipzen A."/>
            <person name="Henrissat B."/>
            <person name="Riley R."/>
            <person name="Ahrendt S."/>
            <person name="Nagy L.G."/>
            <person name="Grigoriev I.V."/>
            <person name="Martin F."/>
            <person name="Rosso M.N."/>
        </authorList>
    </citation>
    <scope>NUCLEOTIDE SEQUENCE</scope>
    <source>
        <strain evidence="1">CBS 384.51</strain>
    </source>
</reference>
<protein>
    <submittedName>
        <fullName evidence="1">Uncharacterized protein</fullName>
    </submittedName>
</protein>
<accession>A0ACB8TVL6</accession>
<sequence length="115" mass="13042">MLTPFLSFHWIEVAYYQILEQWFKGPPLMNDKGWYIWSGTSSSLPYFFPPSPPVMVLLYWSLAFIVASAIPRVQTISGLVAAVCIMQFTYTFPPLYGETTHTKTPRIADIAQGST</sequence>
<evidence type="ECO:0000313" key="2">
    <source>
        <dbReference type="Proteomes" id="UP001055072"/>
    </source>
</evidence>
<dbReference type="Proteomes" id="UP001055072">
    <property type="component" value="Unassembled WGS sequence"/>
</dbReference>
<organism evidence="1 2">
    <name type="scientific">Irpex rosettiformis</name>
    <dbReference type="NCBI Taxonomy" id="378272"/>
    <lineage>
        <taxon>Eukaryota</taxon>
        <taxon>Fungi</taxon>
        <taxon>Dikarya</taxon>
        <taxon>Basidiomycota</taxon>
        <taxon>Agaricomycotina</taxon>
        <taxon>Agaricomycetes</taxon>
        <taxon>Polyporales</taxon>
        <taxon>Irpicaceae</taxon>
        <taxon>Irpex</taxon>
    </lineage>
</organism>
<proteinExistence type="predicted"/>
<evidence type="ECO:0000313" key="1">
    <source>
        <dbReference type="EMBL" id="KAI0086112.1"/>
    </source>
</evidence>
<dbReference type="EMBL" id="MU274926">
    <property type="protein sequence ID" value="KAI0086112.1"/>
    <property type="molecule type" value="Genomic_DNA"/>
</dbReference>
<comment type="caution">
    <text evidence="1">The sequence shown here is derived from an EMBL/GenBank/DDBJ whole genome shotgun (WGS) entry which is preliminary data.</text>
</comment>
<name>A0ACB8TVL6_9APHY</name>
<gene>
    <name evidence="1" type="ORF">BDY19DRAFT_380379</name>
</gene>